<name>A0A975WXK9_9BURK</name>
<dbReference type="RefSeq" id="WP_116337350.1">
    <property type="nucleotide sequence ID" value="NZ_LT976856.1"/>
</dbReference>
<dbReference type="AlphaFoldDB" id="A0A975WXK9"/>
<gene>
    <name evidence="1" type="ORF">CBM2589_B190172</name>
</gene>
<reference evidence="1 2" key="1">
    <citation type="submission" date="2018-01" db="EMBL/GenBank/DDBJ databases">
        <authorList>
            <person name="Clerissi C."/>
        </authorList>
    </citation>
    <scope>NUCLEOTIDE SEQUENCE [LARGE SCALE GENOMIC DNA]</scope>
    <source>
        <strain evidence="1">Cupriavidus taiwanensis STM 3521</strain>
    </source>
</reference>
<accession>A0A975WXK9</accession>
<comment type="caution">
    <text evidence="1">The sequence shown here is derived from an EMBL/GenBank/DDBJ whole genome shotgun (WGS) entry which is preliminary data.</text>
</comment>
<organism evidence="1 2">
    <name type="scientific">Cupriavidus taiwanensis</name>
    <dbReference type="NCBI Taxonomy" id="164546"/>
    <lineage>
        <taxon>Bacteria</taxon>
        <taxon>Pseudomonadati</taxon>
        <taxon>Pseudomonadota</taxon>
        <taxon>Betaproteobacteria</taxon>
        <taxon>Burkholderiales</taxon>
        <taxon>Burkholderiaceae</taxon>
        <taxon>Cupriavidus</taxon>
    </lineage>
</organism>
<evidence type="ECO:0000313" key="1">
    <source>
        <dbReference type="EMBL" id="SOY47618.1"/>
    </source>
</evidence>
<proteinExistence type="predicted"/>
<dbReference type="EMBL" id="OFSP01000011">
    <property type="protein sequence ID" value="SOY47618.1"/>
    <property type="molecule type" value="Genomic_DNA"/>
</dbReference>
<sequence length="208" mass="22590">MPVHRPTPASLEPGLPWTGRNPVSPGWFELRCARVPRDARPVYDEDMDCVIGYYRRFASVASVYDLTGGVVTLDACADQDGRTRAPLLVAGSLWQPRARGVTRLGAEGEGLAAPAATLARLRGRFIALARQPLHFTPAALADMCEPERFVPLHILRLAIRCGARLAAAADTAHFTAPITRRGVPTALELALRPRDHTVLCVRTWPVAG</sequence>
<dbReference type="Proteomes" id="UP000256297">
    <property type="component" value="Chromosome CBM2589_b"/>
</dbReference>
<protein>
    <submittedName>
        <fullName evidence="1">Uncharacterized protein</fullName>
    </submittedName>
</protein>
<evidence type="ECO:0000313" key="2">
    <source>
        <dbReference type="Proteomes" id="UP000256297"/>
    </source>
</evidence>